<keyword evidence="4" id="KW-0788">Thiol protease</keyword>
<dbReference type="InterPro" id="IPR039417">
    <property type="entry name" value="Peptidase_C1A_papain-like"/>
</dbReference>
<dbReference type="InterPro" id="IPR025660">
    <property type="entry name" value="Pept_his_AS"/>
</dbReference>
<keyword evidence="2" id="KW-0645">Protease</keyword>
<evidence type="ECO:0000313" key="12">
    <source>
        <dbReference type="Proteomes" id="UP000663828"/>
    </source>
</evidence>
<evidence type="ECO:0000256" key="3">
    <source>
        <dbReference type="ARBA" id="ARBA00022801"/>
    </source>
</evidence>
<dbReference type="AlphaFoldDB" id="A0A814ZM32"/>
<dbReference type="InterPro" id="IPR013201">
    <property type="entry name" value="Prot_inhib_I29"/>
</dbReference>
<dbReference type="Proteomes" id="UP000663852">
    <property type="component" value="Unassembled WGS sequence"/>
</dbReference>
<dbReference type="GO" id="GO:0006508">
    <property type="term" value="P:proteolysis"/>
    <property type="evidence" value="ECO:0007669"/>
    <property type="project" value="UniProtKB-KW"/>
</dbReference>
<evidence type="ECO:0000256" key="6">
    <source>
        <dbReference type="ARBA" id="ARBA00023157"/>
    </source>
</evidence>
<dbReference type="Proteomes" id="UP000663828">
    <property type="component" value="Unassembled WGS sequence"/>
</dbReference>
<dbReference type="FunFam" id="3.90.70.10:FF:000332">
    <property type="entry name" value="Cathepsin L1"/>
    <property type="match status" value="1"/>
</dbReference>
<comment type="caution">
    <text evidence="10">The sequence shown here is derived from an EMBL/GenBank/DDBJ whole genome shotgun (WGS) entry which is preliminary data.</text>
</comment>
<evidence type="ECO:0000313" key="11">
    <source>
        <dbReference type="EMBL" id="CAF1410845.1"/>
    </source>
</evidence>
<feature type="region of interest" description="Disordered" evidence="7">
    <location>
        <begin position="142"/>
        <end position="169"/>
    </location>
</feature>
<dbReference type="SMART" id="SM00645">
    <property type="entry name" value="Pept_C1"/>
    <property type="match status" value="1"/>
</dbReference>
<evidence type="ECO:0000313" key="10">
    <source>
        <dbReference type="EMBL" id="CAF1244181.1"/>
    </source>
</evidence>
<dbReference type="InterPro" id="IPR000169">
    <property type="entry name" value="Pept_cys_AS"/>
</dbReference>
<keyword evidence="12" id="KW-1185">Reference proteome</keyword>
<dbReference type="OrthoDB" id="190265at2759"/>
<dbReference type="InterPro" id="IPR038765">
    <property type="entry name" value="Papain-like_cys_pep_sf"/>
</dbReference>
<dbReference type="PANTHER" id="PTHR12411">
    <property type="entry name" value="CYSTEINE PROTEASE FAMILY C1-RELATED"/>
    <property type="match status" value="1"/>
</dbReference>
<dbReference type="Pfam" id="PF00112">
    <property type="entry name" value="Peptidase_C1"/>
    <property type="match status" value="1"/>
</dbReference>
<organism evidence="10 12">
    <name type="scientific">Adineta ricciae</name>
    <name type="common">Rotifer</name>
    <dbReference type="NCBI Taxonomy" id="249248"/>
    <lineage>
        <taxon>Eukaryota</taxon>
        <taxon>Metazoa</taxon>
        <taxon>Spiralia</taxon>
        <taxon>Gnathifera</taxon>
        <taxon>Rotifera</taxon>
        <taxon>Eurotatoria</taxon>
        <taxon>Bdelloidea</taxon>
        <taxon>Adinetida</taxon>
        <taxon>Adinetidae</taxon>
        <taxon>Adineta</taxon>
    </lineage>
</organism>
<sequence>MQGFVDSTIERAMNDVTNKFQHKLEILKDNKIVLKLWNHYKNSYHKVYQSVSEEKDRLEKFIGNLRFIIKENLRFEKGVKSFKLHLNEFGDMNLSEMRQKMAGLRVDYYVKSLSINQRPKRFLFDSVKKKINKFKDKIKKKFHPGKVRNDSNTFDGSDRSTRRTTTKKRVSASKIDYRPYMNPIVNQGQCGSCYAFSVTAAIEGTYALKTGRRIQLSQQQIVDCSSNYGCSGGFFETTFQYIKQNGGLESDTSYPYVGTQQSCYARSANIGSIQGFGTTPRDDEEEMKRALITYGPLAAGICITGDLQFYGSSEQAGASDIIDIPSCSKAINHAITIVGFGTDNGKDYWLVRNSWGENWGLNGYFKIARNKNSMCGIATYGYYTQI</sequence>
<evidence type="ECO:0000256" key="2">
    <source>
        <dbReference type="ARBA" id="ARBA00022670"/>
    </source>
</evidence>
<feature type="domain" description="Cathepsin propeptide inhibitor" evidence="9">
    <location>
        <begin position="37"/>
        <end position="97"/>
    </location>
</feature>
<dbReference type="PROSITE" id="PS00139">
    <property type="entry name" value="THIOL_PROTEASE_CYS"/>
    <property type="match status" value="1"/>
</dbReference>
<dbReference type="EMBL" id="CAJNOR010002075">
    <property type="protein sequence ID" value="CAF1244181.1"/>
    <property type="molecule type" value="Genomic_DNA"/>
</dbReference>
<evidence type="ECO:0000256" key="4">
    <source>
        <dbReference type="ARBA" id="ARBA00022807"/>
    </source>
</evidence>
<dbReference type="EMBL" id="CAJNOJ010000346">
    <property type="protein sequence ID" value="CAF1410845.1"/>
    <property type="molecule type" value="Genomic_DNA"/>
</dbReference>
<dbReference type="Pfam" id="PF08246">
    <property type="entry name" value="Inhibitor_I29"/>
    <property type="match status" value="1"/>
</dbReference>
<dbReference type="SUPFAM" id="SSF54001">
    <property type="entry name" value="Cysteine proteinases"/>
    <property type="match status" value="1"/>
</dbReference>
<dbReference type="PROSITE" id="PS00640">
    <property type="entry name" value="THIOL_PROTEASE_ASN"/>
    <property type="match status" value="1"/>
</dbReference>
<proteinExistence type="inferred from homology"/>
<feature type="domain" description="Peptidase C1A papain C-terminal" evidence="8">
    <location>
        <begin position="171"/>
        <end position="385"/>
    </location>
</feature>
<keyword evidence="6" id="KW-1015">Disulfide bond</keyword>
<evidence type="ECO:0000256" key="7">
    <source>
        <dbReference type="SAM" id="MobiDB-lite"/>
    </source>
</evidence>
<evidence type="ECO:0000256" key="1">
    <source>
        <dbReference type="ARBA" id="ARBA00008455"/>
    </source>
</evidence>
<evidence type="ECO:0000256" key="5">
    <source>
        <dbReference type="ARBA" id="ARBA00023145"/>
    </source>
</evidence>
<dbReference type="PRINTS" id="PR00705">
    <property type="entry name" value="PAPAIN"/>
</dbReference>
<dbReference type="InterPro" id="IPR000668">
    <property type="entry name" value="Peptidase_C1A_C"/>
</dbReference>
<gene>
    <name evidence="11" type="ORF">EDS130_LOCUS36718</name>
    <name evidence="10" type="ORF">XAT740_LOCUS25901</name>
</gene>
<evidence type="ECO:0000259" key="9">
    <source>
        <dbReference type="SMART" id="SM00848"/>
    </source>
</evidence>
<accession>A0A814ZM32</accession>
<dbReference type="GO" id="GO:0008234">
    <property type="term" value="F:cysteine-type peptidase activity"/>
    <property type="evidence" value="ECO:0007669"/>
    <property type="project" value="UniProtKB-KW"/>
</dbReference>
<dbReference type="PROSITE" id="PS00639">
    <property type="entry name" value="THIOL_PROTEASE_HIS"/>
    <property type="match status" value="1"/>
</dbReference>
<dbReference type="Gene3D" id="3.90.70.10">
    <property type="entry name" value="Cysteine proteinases"/>
    <property type="match status" value="1"/>
</dbReference>
<keyword evidence="5" id="KW-0865">Zymogen</keyword>
<comment type="similarity">
    <text evidence="1">Belongs to the peptidase C1 family.</text>
</comment>
<dbReference type="Gene3D" id="1.10.287.2250">
    <property type="match status" value="1"/>
</dbReference>
<evidence type="ECO:0000259" key="8">
    <source>
        <dbReference type="SMART" id="SM00645"/>
    </source>
</evidence>
<keyword evidence="3" id="KW-0378">Hydrolase</keyword>
<dbReference type="SMART" id="SM00848">
    <property type="entry name" value="Inhibitor_I29"/>
    <property type="match status" value="1"/>
</dbReference>
<dbReference type="InterPro" id="IPR025661">
    <property type="entry name" value="Pept_asp_AS"/>
</dbReference>
<dbReference type="CDD" id="cd02248">
    <property type="entry name" value="Peptidase_C1A"/>
    <property type="match status" value="1"/>
</dbReference>
<protein>
    <submittedName>
        <fullName evidence="10">Uncharacterized protein</fullName>
    </submittedName>
</protein>
<dbReference type="InterPro" id="IPR013128">
    <property type="entry name" value="Peptidase_C1A"/>
</dbReference>
<name>A0A814ZM32_ADIRI</name>
<reference evidence="10" key="1">
    <citation type="submission" date="2021-02" db="EMBL/GenBank/DDBJ databases">
        <authorList>
            <person name="Nowell W R."/>
        </authorList>
    </citation>
    <scope>NUCLEOTIDE SEQUENCE</scope>
</reference>